<feature type="transmembrane region" description="Helical" evidence="8">
    <location>
        <begin position="41"/>
        <end position="60"/>
    </location>
</feature>
<keyword evidence="4" id="KW-1003">Cell membrane</keyword>
<evidence type="ECO:0000256" key="6">
    <source>
        <dbReference type="ARBA" id="ARBA00022989"/>
    </source>
</evidence>
<evidence type="ECO:0000256" key="4">
    <source>
        <dbReference type="ARBA" id="ARBA00022475"/>
    </source>
</evidence>
<dbReference type="OrthoDB" id="9782004at2"/>
<evidence type="ECO:0000313" key="10">
    <source>
        <dbReference type="EMBL" id="RXR05467.1"/>
    </source>
</evidence>
<feature type="transmembrane region" description="Helical" evidence="8">
    <location>
        <begin position="153"/>
        <end position="175"/>
    </location>
</feature>
<reference evidence="10 11" key="1">
    <citation type="submission" date="2019-01" db="EMBL/GenBank/DDBJ databases">
        <title>Pseudoxanthomonas composti sp. nov., isolated from compost.</title>
        <authorList>
            <person name="Yang G."/>
        </authorList>
    </citation>
    <scope>NUCLEOTIDE SEQUENCE [LARGE SCALE GENOMIC DNA]</scope>
    <source>
        <strain evidence="10 11">GSS15</strain>
    </source>
</reference>
<dbReference type="Pfam" id="PF00528">
    <property type="entry name" value="BPD_transp_1"/>
    <property type="match status" value="1"/>
</dbReference>
<dbReference type="InterPro" id="IPR035906">
    <property type="entry name" value="MetI-like_sf"/>
</dbReference>
<feature type="transmembrane region" description="Helical" evidence="8">
    <location>
        <begin position="72"/>
        <end position="98"/>
    </location>
</feature>
<feature type="transmembrane region" description="Helical" evidence="8">
    <location>
        <begin position="211"/>
        <end position="233"/>
    </location>
</feature>
<dbReference type="InterPro" id="IPR051789">
    <property type="entry name" value="Bact_Polyamine_Transport"/>
</dbReference>
<dbReference type="Gene3D" id="1.10.3720.10">
    <property type="entry name" value="MetI-like"/>
    <property type="match status" value="1"/>
</dbReference>
<dbReference type="Proteomes" id="UP000289784">
    <property type="component" value="Unassembled WGS sequence"/>
</dbReference>
<feature type="domain" description="ABC transmembrane type-1" evidence="9">
    <location>
        <begin position="35"/>
        <end position="229"/>
    </location>
</feature>
<comment type="subcellular location">
    <subcellularLocation>
        <location evidence="1 8">Cell membrane</location>
        <topology evidence="1 8">Multi-pass membrane protein</topology>
    </subcellularLocation>
</comment>
<name>A0A4Q1JUR5_9GAMM</name>
<keyword evidence="7 8" id="KW-0472">Membrane</keyword>
<comment type="caution">
    <text evidence="10">The sequence shown here is derived from an EMBL/GenBank/DDBJ whole genome shotgun (WGS) entry which is preliminary data.</text>
</comment>
<dbReference type="PROSITE" id="PS50928">
    <property type="entry name" value="ABC_TM1"/>
    <property type="match status" value="1"/>
</dbReference>
<evidence type="ECO:0000256" key="5">
    <source>
        <dbReference type="ARBA" id="ARBA00022692"/>
    </source>
</evidence>
<sequence length="246" mass="25856">MAYSFNDSRLATVWSGVSLRWYGALLHDGPMLAAAWVSLKVAFWTANTALVLGTMAALVLTCQRRFAGRTVFAALVTAPLVMPDVLVGLSMLLLFVAVGGVFGSAPHGAVPIWLAHTTVALGFVAVLVASRLKTLDPALEEAAMDLGAGPVRTFFRVTLPLIAPALASAWLLAFTLSLDDVVIASFVGGPEATTLPVRVMSSVRMGLNPKINALATLMIVAVSLLAALAWGWMLRTERTQDAAAGP</sequence>
<evidence type="ECO:0000256" key="8">
    <source>
        <dbReference type="RuleBase" id="RU363032"/>
    </source>
</evidence>
<organism evidence="10 11">
    <name type="scientific">Pseudoxanthomonas composti</name>
    <dbReference type="NCBI Taxonomy" id="2137479"/>
    <lineage>
        <taxon>Bacteria</taxon>
        <taxon>Pseudomonadati</taxon>
        <taxon>Pseudomonadota</taxon>
        <taxon>Gammaproteobacteria</taxon>
        <taxon>Lysobacterales</taxon>
        <taxon>Lysobacteraceae</taxon>
        <taxon>Pseudoxanthomonas</taxon>
    </lineage>
</organism>
<evidence type="ECO:0000256" key="2">
    <source>
        <dbReference type="ARBA" id="ARBA00007069"/>
    </source>
</evidence>
<evidence type="ECO:0000256" key="7">
    <source>
        <dbReference type="ARBA" id="ARBA00023136"/>
    </source>
</evidence>
<keyword evidence="11" id="KW-1185">Reference proteome</keyword>
<dbReference type="EMBL" id="SAWZ01000005">
    <property type="protein sequence ID" value="RXR05467.1"/>
    <property type="molecule type" value="Genomic_DNA"/>
</dbReference>
<gene>
    <name evidence="10" type="ORF">EPA99_10945</name>
</gene>
<dbReference type="PANTHER" id="PTHR43848:SF2">
    <property type="entry name" value="PUTRESCINE TRANSPORT SYSTEM PERMEASE PROTEIN POTI"/>
    <property type="match status" value="1"/>
</dbReference>
<keyword evidence="5 8" id="KW-0812">Transmembrane</keyword>
<feature type="transmembrane region" description="Helical" evidence="8">
    <location>
        <begin position="110"/>
        <end position="132"/>
    </location>
</feature>
<dbReference type="AlphaFoldDB" id="A0A4Q1JUR5"/>
<keyword evidence="3 8" id="KW-0813">Transport</keyword>
<evidence type="ECO:0000256" key="1">
    <source>
        <dbReference type="ARBA" id="ARBA00004651"/>
    </source>
</evidence>
<evidence type="ECO:0000256" key="3">
    <source>
        <dbReference type="ARBA" id="ARBA00022448"/>
    </source>
</evidence>
<dbReference type="CDD" id="cd06261">
    <property type="entry name" value="TM_PBP2"/>
    <property type="match status" value="1"/>
</dbReference>
<evidence type="ECO:0000313" key="11">
    <source>
        <dbReference type="Proteomes" id="UP000289784"/>
    </source>
</evidence>
<dbReference type="SUPFAM" id="SSF161098">
    <property type="entry name" value="MetI-like"/>
    <property type="match status" value="1"/>
</dbReference>
<accession>A0A4Q1JUR5</accession>
<dbReference type="InterPro" id="IPR000515">
    <property type="entry name" value="MetI-like"/>
</dbReference>
<evidence type="ECO:0000259" key="9">
    <source>
        <dbReference type="PROSITE" id="PS50928"/>
    </source>
</evidence>
<dbReference type="PANTHER" id="PTHR43848">
    <property type="entry name" value="PUTRESCINE TRANSPORT SYSTEM PERMEASE PROTEIN POTI"/>
    <property type="match status" value="1"/>
</dbReference>
<protein>
    <submittedName>
        <fullName evidence="10">ABC transporter permease subunit</fullName>
    </submittedName>
</protein>
<dbReference type="GO" id="GO:0055085">
    <property type="term" value="P:transmembrane transport"/>
    <property type="evidence" value="ECO:0007669"/>
    <property type="project" value="InterPro"/>
</dbReference>
<comment type="similarity">
    <text evidence="2">Belongs to the binding-protein-dependent transport system permease family. CysTW subfamily.</text>
</comment>
<proteinExistence type="inferred from homology"/>
<keyword evidence="6 8" id="KW-1133">Transmembrane helix</keyword>
<dbReference type="GO" id="GO:0005886">
    <property type="term" value="C:plasma membrane"/>
    <property type="evidence" value="ECO:0007669"/>
    <property type="project" value="UniProtKB-SubCell"/>
</dbReference>